<evidence type="ECO:0000256" key="8">
    <source>
        <dbReference type="ARBA" id="ARBA00023239"/>
    </source>
</evidence>
<comment type="similarity">
    <text evidence="3 9">Belongs to the TrpC family.</text>
</comment>
<evidence type="ECO:0000256" key="1">
    <source>
        <dbReference type="ARBA" id="ARBA00001633"/>
    </source>
</evidence>
<keyword evidence="7 9" id="KW-0057">Aromatic amino acid biosynthesis</keyword>
<evidence type="ECO:0000256" key="6">
    <source>
        <dbReference type="ARBA" id="ARBA00022822"/>
    </source>
</evidence>
<dbReference type="UniPathway" id="UPA00035">
    <property type="reaction ID" value="UER00043"/>
</dbReference>
<dbReference type="GO" id="GO:0004425">
    <property type="term" value="F:indole-3-glycerol-phosphate synthase activity"/>
    <property type="evidence" value="ECO:0007669"/>
    <property type="project" value="UniProtKB-UniRule"/>
</dbReference>
<dbReference type="NCBIfam" id="NF001377">
    <property type="entry name" value="PRK00278.2-4"/>
    <property type="match status" value="1"/>
</dbReference>
<accession>A0A163XQB9</accession>
<dbReference type="HAMAP" id="MF_00134_B">
    <property type="entry name" value="IGPS_B"/>
    <property type="match status" value="1"/>
</dbReference>
<evidence type="ECO:0000256" key="7">
    <source>
        <dbReference type="ARBA" id="ARBA00023141"/>
    </source>
</evidence>
<keyword evidence="6 9" id="KW-0822">Tryptophan biosynthesis</keyword>
<dbReference type="CDD" id="cd00331">
    <property type="entry name" value="IGPS"/>
    <property type="match status" value="1"/>
</dbReference>
<evidence type="ECO:0000256" key="5">
    <source>
        <dbReference type="ARBA" id="ARBA00022793"/>
    </source>
</evidence>
<reference evidence="11 12" key="1">
    <citation type="submission" date="2016-10" db="EMBL/GenBank/DDBJ databases">
        <title>The whole genome sequencing and assembly of Aeribacillus pallidus KCTC3564 strain.</title>
        <authorList>
            <person name="Lee Y.-J."/>
            <person name="Park M.-K."/>
            <person name="Yi H."/>
            <person name="Bahn Y.-S."/>
            <person name="Kim J.F."/>
            <person name="Lee D.-W."/>
        </authorList>
    </citation>
    <scope>NUCLEOTIDE SEQUENCE [LARGE SCALE GENOMIC DNA]</scope>
    <source>
        <strain evidence="11 12">KCTC3564</strain>
    </source>
</reference>
<evidence type="ECO:0000256" key="9">
    <source>
        <dbReference type="HAMAP-Rule" id="MF_00134"/>
    </source>
</evidence>
<evidence type="ECO:0000256" key="3">
    <source>
        <dbReference type="ARBA" id="ARBA00008737"/>
    </source>
</evidence>
<proteinExistence type="inferred from homology"/>
<organism evidence="11 12">
    <name type="scientific">Aeribacillus pallidus</name>
    <dbReference type="NCBI Taxonomy" id="33936"/>
    <lineage>
        <taxon>Bacteria</taxon>
        <taxon>Bacillati</taxon>
        <taxon>Bacillota</taxon>
        <taxon>Bacilli</taxon>
        <taxon>Bacillales</taxon>
        <taxon>Bacillaceae</taxon>
        <taxon>Aeribacillus</taxon>
    </lineage>
</organism>
<evidence type="ECO:0000256" key="4">
    <source>
        <dbReference type="ARBA" id="ARBA00022605"/>
    </source>
</evidence>
<dbReference type="Proteomes" id="UP000214606">
    <property type="component" value="Chromosome"/>
</dbReference>
<dbReference type="GO" id="GO:0004640">
    <property type="term" value="F:phosphoribosylanthranilate isomerase activity"/>
    <property type="evidence" value="ECO:0007669"/>
    <property type="project" value="TreeGrafter"/>
</dbReference>
<dbReference type="PROSITE" id="PS00614">
    <property type="entry name" value="IGPS"/>
    <property type="match status" value="1"/>
</dbReference>
<dbReference type="InterPro" id="IPR001468">
    <property type="entry name" value="Indole-3-GlycerolPSynthase_CS"/>
</dbReference>
<feature type="domain" description="Indole-3-glycerol phosphate synthase" evidence="10">
    <location>
        <begin position="6"/>
        <end position="249"/>
    </location>
</feature>
<dbReference type="Pfam" id="PF00218">
    <property type="entry name" value="IGPS"/>
    <property type="match status" value="1"/>
</dbReference>
<dbReference type="SUPFAM" id="SSF51366">
    <property type="entry name" value="Ribulose-phoshate binding barrel"/>
    <property type="match status" value="1"/>
</dbReference>
<gene>
    <name evidence="9" type="primary">trpC</name>
    <name evidence="11" type="ORF">AP3564_17155</name>
</gene>
<dbReference type="InterPro" id="IPR045186">
    <property type="entry name" value="Indole-3-glycerol_P_synth"/>
</dbReference>
<accession>A0A223E8Z7</accession>
<dbReference type="PANTHER" id="PTHR22854:SF2">
    <property type="entry name" value="INDOLE-3-GLYCEROL-PHOSPHATE SYNTHASE"/>
    <property type="match status" value="1"/>
</dbReference>
<protein>
    <recommendedName>
        <fullName evidence="9">Indole-3-glycerol phosphate synthase</fullName>
        <shortName evidence="9">IGPS</shortName>
        <ecNumber evidence="9">4.1.1.48</ecNumber>
    </recommendedName>
</protein>
<evidence type="ECO:0000313" key="12">
    <source>
        <dbReference type="Proteomes" id="UP000214606"/>
    </source>
</evidence>
<dbReference type="InterPro" id="IPR013785">
    <property type="entry name" value="Aldolase_TIM"/>
</dbReference>
<evidence type="ECO:0000259" key="10">
    <source>
        <dbReference type="Pfam" id="PF00218"/>
    </source>
</evidence>
<keyword evidence="4 9" id="KW-0028">Amino-acid biosynthesis</keyword>
<dbReference type="Gene3D" id="3.20.20.70">
    <property type="entry name" value="Aldolase class I"/>
    <property type="match status" value="1"/>
</dbReference>
<dbReference type="EMBL" id="CP017703">
    <property type="protein sequence ID" value="ASS91737.1"/>
    <property type="molecule type" value="Genomic_DNA"/>
</dbReference>
<dbReference type="AlphaFoldDB" id="A0A163XQB9"/>
<dbReference type="InterPro" id="IPR011060">
    <property type="entry name" value="RibuloseP-bd_barrel"/>
</dbReference>
<comment type="pathway">
    <text evidence="2 9">Amino-acid biosynthesis; L-tryptophan biosynthesis; L-tryptophan from chorismate: step 4/5.</text>
</comment>
<evidence type="ECO:0000256" key="2">
    <source>
        <dbReference type="ARBA" id="ARBA00004696"/>
    </source>
</evidence>
<dbReference type="FunFam" id="3.20.20.70:FF:000024">
    <property type="entry name" value="Indole-3-glycerol phosphate synthase"/>
    <property type="match status" value="1"/>
</dbReference>
<dbReference type="NCBIfam" id="NF001375">
    <property type="entry name" value="PRK00278.2-2"/>
    <property type="match status" value="1"/>
</dbReference>
<comment type="catalytic activity">
    <reaction evidence="1 9">
        <text>1-(2-carboxyphenylamino)-1-deoxy-D-ribulose 5-phosphate + H(+) = (1S,2R)-1-C-(indol-3-yl)glycerol 3-phosphate + CO2 + H2O</text>
        <dbReference type="Rhea" id="RHEA:23476"/>
        <dbReference type="ChEBI" id="CHEBI:15377"/>
        <dbReference type="ChEBI" id="CHEBI:15378"/>
        <dbReference type="ChEBI" id="CHEBI:16526"/>
        <dbReference type="ChEBI" id="CHEBI:58613"/>
        <dbReference type="ChEBI" id="CHEBI:58866"/>
        <dbReference type="EC" id="4.1.1.48"/>
    </reaction>
</comment>
<name>A0A163XQB9_9BACI</name>
<dbReference type="PANTHER" id="PTHR22854">
    <property type="entry name" value="TRYPTOPHAN BIOSYNTHESIS PROTEIN"/>
    <property type="match status" value="1"/>
</dbReference>
<dbReference type="RefSeq" id="WP_066251934.1">
    <property type="nucleotide sequence ID" value="NZ_CP017703.1"/>
</dbReference>
<dbReference type="InterPro" id="IPR013798">
    <property type="entry name" value="Indole-3-glycerol_P_synth_dom"/>
</dbReference>
<keyword evidence="8 9" id="KW-0456">Lyase</keyword>
<evidence type="ECO:0000313" key="11">
    <source>
        <dbReference type="EMBL" id="ASS91737.1"/>
    </source>
</evidence>
<dbReference type="GO" id="GO:0000162">
    <property type="term" value="P:L-tryptophan biosynthetic process"/>
    <property type="evidence" value="ECO:0007669"/>
    <property type="project" value="UniProtKB-UniRule"/>
</dbReference>
<dbReference type="EC" id="4.1.1.48" evidence="9"/>
<keyword evidence="5 9" id="KW-0210">Decarboxylase</keyword>
<sequence length="255" mass="29125">MLDTIIRVKEQEVKELDLTQLDQKTFEKRSFFDALQNPNRFLGLIAEVKKASPSKGVIREDFDPVDIAKKYERGKADCLSVLTDQKFFQGSTAFLSEIKEKVKLPVLRKDFIIDKKQVYESKWIGADAILLIGEALPPKKLKELWDEAVSLELDVLVEVHSVETLERILDIFVPNILGVNNRDLTTFHTDIHHLETIQKYVPKDILLISESGISTMADLQTVYEYGAKGVLVGESLMRKKDPEQGIYELFKESVK</sequence>
<dbReference type="KEGG" id="apak:AP3564_17155"/>